<proteinExistence type="predicted"/>
<comment type="caution">
    <text evidence="1">The sequence shown here is derived from an EMBL/GenBank/DDBJ whole genome shotgun (WGS) entry which is preliminary data.</text>
</comment>
<sequence length="285" mass="32286">MAKFISIEEIPKWYNIDHYLCVAKLRMIDLYKQLRHRQSLLYLLEKSNNKADPLAEEYFSAFSRGIKYTRGIAVEDAEIPDLPSIDGMDLSLTNEKCGATPLTFRHLYDHASSVPGYEFDPVQYFIDMCSLMSENPPPTKTQDPPLLLTNEMSVNGVKYALLRVDQELPIELLRENVIEQILKMRAAMPPSPKKKRYRTPSFESWARNGLLPFLDLLIWKMETGANIPDRVMAAAIRPGHDIGESNLRKTVIPLAKRLMADGGLAELLELAATEASLHTPINVES</sequence>
<dbReference type="AlphaFoldDB" id="A0A423HIN0"/>
<dbReference type="EMBL" id="MOBM01000039">
    <property type="protein sequence ID" value="RON13044.1"/>
    <property type="molecule type" value="Genomic_DNA"/>
</dbReference>
<dbReference type="Proteomes" id="UP000284002">
    <property type="component" value="Unassembled WGS sequence"/>
</dbReference>
<evidence type="ECO:0000313" key="2">
    <source>
        <dbReference type="Proteomes" id="UP000284002"/>
    </source>
</evidence>
<reference evidence="1 2" key="1">
    <citation type="submission" date="2016-10" db="EMBL/GenBank/DDBJ databases">
        <title>Comparative genome analysis of multiple Pseudomonas spp. focuses on biocontrol and plant growth promoting traits.</title>
        <authorList>
            <person name="Tao X.-Y."/>
            <person name="Taylor C.G."/>
        </authorList>
    </citation>
    <scope>NUCLEOTIDE SEQUENCE [LARGE SCALE GENOMIC DNA]</scope>
    <source>
        <strain evidence="1 2">36C6</strain>
    </source>
</reference>
<accession>A0A423HIN0</accession>
<dbReference type="RefSeq" id="WP_123360690.1">
    <property type="nucleotide sequence ID" value="NZ_MOBM01000039.1"/>
</dbReference>
<name>A0A423HIN0_9PSED</name>
<dbReference type="Pfam" id="PF19924">
    <property type="entry name" value="DUF6387"/>
    <property type="match status" value="1"/>
</dbReference>
<evidence type="ECO:0000313" key="1">
    <source>
        <dbReference type="EMBL" id="RON13044.1"/>
    </source>
</evidence>
<dbReference type="InterPro" id="IPR045664">
    <property type="entry name" value="DUF6387"/>
</dbReference>
<gene>
    <name evidence="1" type="ORF">BK662_29065</name>
</gene>
<protein>
    <submittedName>
        <fullName evidence="1">Uncharacterized protein</fullName>
    </submittedName>
</protein>
<organism evidence="1 2">
    <name type="scientific">Pseudomonas frederiksbergensis</name>
    <dbReference type="NCBI Taxonomy" id="104087"/>
    <lineage>
        <taxon>Bacteria</taxon>
        <taxon>Pseudomonadati</taxon>
        <taxon>Pseudomonadota</taxon>
        <taxon>Gammaproteobacteria</taxon>
        <taxon>Pseudomonadales</taxon>
        <taxon>Pseudomonadaceae</taxon>
        <taxon>Pseudomonas</taxon>
    </lineage>
</organism>